<gene>
    <name evidence="1" type="ORF">ALC57_08180</name>
</gene>
<organism evidence="1 2">
    <name type="scientific">Trachymyrmex cornetzi</name>
    <dbReference type="NCBI Taxonomy" id="471704"/>
    <lineage>
        <taxon>Eukaryota</taxon>
        <taxon>Metazoa</taxon>
        <taxon>Ecdysozoa</taxon>
        <taxon>Arthropoda</taxon>
        <taxon>Hexapoda</taxon>
        <taxon>Insecta</taxon>
        <taxon>Pterygota</taxon>
        <taxon>Neoptera</taxon>
        <taxon>Endopterygota</taxon>
        <taxon>Hymenoptera</taxon>
        <taxon>Apocrita</taxon>
        <taxon>Aculeata</taxon>
        <taxon>Formicoidea</taxon>
        <taxon>Formicidae</taxon>
        <taxon>Myrmicinae</taxon>
        <taxon>Trachymyrmex</taxon>
    </lineage>
</organism>
<evidence type="ECO:0000313" key="2">
    <source>
        <dbReference type="Proteomes" id="UP000078492"/>
    </source>
</evidence>
<dbReference type="AlphaFoldDB" id="A0A151J7C5"/>
<sequence>IWDGTYVYIHKSSNNVFQRSCYSMHKQLPLIKPMACVALNEYIIDELSMGILKLASRILIVQSIPHLMIDFRNATAFHNMFYSVIISDAQHSEEIAQLMLDRLHKPNSINVMVKELKPFQNIIALAKMAVGWVLCARNDSYMVSGICPTL</sequence>
<feature type="non-terminal residue" evidence="1">
    <location>
        <position position="1"/>
    </location>
</feature>
<accession>A0A151J7C5</accession>
<dbReference type="Proteomes" id="UP000078492">
    <property type="component" value="Unassembled WGS sequence"/>
</dbReference>
<protein>
    <submittedName>
        <fullName evidence="1">Uncharacterized protein</fullName>
    </submittedName>
</protein>
<dbReference type="EMBL" id="KQ979705">
    <property type="protein sequence ID" value="KYN19487.1"/>
    <property type="molecule type" value="Genomic_DNA"/>
</dbReference>
<reference evidence="1 2" key="1">
    <citation type="submission" date="2015-09" db="EMBL/GenBank/DDBJ databases">
        <title>Trachymyrmex cornetzi WGS genome.</title>
        <authorList>
            <person name="Nygaard S."/>
            <person name="Hu H."/>
            <person name="Boomsma J."/>
            <person name="Zhang G."/>
        </authorList>
    </citation>
    <scope>NUCLEOTIDE SEQUENCE [LARGE SCALE GENOMIC DNA]</scope>
    <source>
        <strain evidence="1">Tcor2-1</strain>
        <tissue evidence="1">Whole body</tissue>
    </source>
</reference>
<evidence type="ECO:0000313" key="1">
    <source>
        <dbReference type="EMBL" id="KYN19487.1"/>
    </source>
</evidence>
<name>A0A151J7C5_9HYME</name>
<keyword evidence="2" id="KW-1185">Reference proteome</keyword>
<proteinExistence type="predicted"/>